<dbReference type="AlphaFoldDB" id="G4A8K7"/>
<evidence type="ECO:0000313" key="2">
    <source>
        <dbReference type="Proteomes" id="UP000005508"/>
    </source>
</evidence>
<reference evidence="1 2" key="1">
    <citation type="submission" date="2010-10" db="EMBL/GenBank/DDBJ databases">
        <authorList>
            <person name="Chen C."/>
            <person name="Kittichotirat W."/>
            <person name="Asikainen S."/>
            <person name="Bumgarner R."/>
        </authorList>
    </citation>
    <scope>NUCLEOTIDE SEQUENCE [LARGE SCALE GENOMIC DNA]</scope>
    <source>
        <strain evidence="1 2">SC1083</strain>
    </source>
</reference>
<evidence type="ECO:0000313" key="1">
    <source>
        <dbReference type="EMBL" id="EGY33922.1"/>
    </source>
</evidence>
<protein>
    <submittedName>
        <fullName evidence="1">Lipoprotein, putative</fullName>
    </submittedName>
</protein>
<dbReference type="PATRIC" id="fig|907488.3.peg.1138"/>
<keyword evidence="1" id="KW-0449">Lipoprotein</keyword>
<organism evidence="1 2">
    <name type="scientific">Aggregatibacter actinomycetemcomitans serotype e str. SC1083</name>
    <dbReference type="NCBI Taxonomy" id="907488"/>
    <lineage>
        <taxon>Bacteria</taxon>
        <taxon>Pseudomonadati</taxon>
        <taxon>Pseudomonadota</taxon>
        <taxon>Gammaproteobacteria</taxon>
        <taxon>Pasteurellales</taxon>
        <taxon>Pasteurellaceae</taxon>
        <taxon>Aggregatibacter</taxon>
    </lineage>
</organism>
<name>G4A8K7_AGGAC</name>
<sequence length="189" mass="21962">MAMVDFLCRQSLFHSSEWYAEYGKSVCGEIMKYLALLFCFWLTACSSLPQVERLPPQQQAVRVFKVEQLNAQHQLQQASLLTLQTEVQQWRWVQTDPLGAPLARVILTPQGWQNDGFIMPNQQARRLFSALATALNPQQSLFAFSRVEPVAQGNDYFIRNNKVWRITLRPPQIEIHLADDSRWRIEELN</sequence>
<gene>
    <name evidence="1" type="ORF">SC1083_1158</name>
</gene>
<accession>G4A8K7</accession>
<comment type="caution">
    <text evidence="1">The sequence shown here is derived from an EMBL/GenBank/DDBJ whole genome shotgun (WGS) entry which is preliminary data.</text>
</comment>
<dbReference type="EMBL" id="AEJM01000020">
    <property type="protein sequence ID" value="EGY33922.1"/>
    <property type="molecule type" value="Genomic_DNA"/>
</dbReference>
<dbReference type="Proteomes" id="UP000005508">
    <property type="component" value="Unassembled WGS sequence"/>
</dbReference>
<proteinExistence type="predicted"/>